<name>A0A0H2MLK2_VARPD</name>
<dbReference type="InterPro" id="IPR029060">
    <property type="entry name" value="PIN-like_dom_sf"/>
</dbReference>
<evidence type="ECO:0000313" key="1">
    <source>
        <dbReference type="EMBL" id="KLN57660.1"/>
    </source>
</evidence>
<dbReference type="EMBL" id="JZWI01000006">
    <property type="protein sequence ID" value="KLN57660.1"/>
    <property type="molecule type" value="Genomic_DNA"/>
</dbReference>
<proteinExistence type="predicted"/>
<sequence length="193" mass="21692">MAIDPSRFNPINVADTCAVWNILSSPRLNAAAKEARCDFCVTSFVQYECLIKPRKSILPSEQTLMDRLRAEQRRGAFQAHSCGIEDLQAIELLAQRKNLGKGELSSIAFAMKIRQGFITDDRKAWQLAKDSGHPHAQTTPHLFSWLIFTGRLGDSDKDTVITQHVDAGRHMARHLQTAYEMALQCRLNSTARP</sequence>
<dbReference type="RefSeq" id="WP_047783676.1">
    <property type="nucleotide sequence ID" value="NZ_JZWI01000006.1"/>
</dbReference>
<dbReference type="PATRIC" id="fig|34073.19.peg.1193"/>
<comment type="caution">
    <text evidence="1">The sequence shown here is derived from an EMBL/GenBank/DDBJ whole genome shotgun (WGS) entry which is preliminary data.</text>
</comment>
<dbReference type="AlphaFoldDB" id="A0A0H2MLK2"/>
<protein>
    <recommendedName>
        <fullName evidence="3">PIN domain-containing protein</fullName>
    </recommendedName>
</protein>
<evidence type="ECO:0000313" key="2">
    <source>
        <dbReference type="Proteomes" id="UP000035170"/>
    </source>
</evidence>
<evidence type="ECO:0008006" key="3">
    <source>
        <dbReference type="Google" id="ProtNLM"/>
    </source>
</evidence>
<accession>A0A0H2MLK2</accession>
<organism evidence="1 2">
    <name type="scientific">Variovorax paradoxus</name>
    <dbReference type="NCBI Taxonomy" id="34073"/>
    <lineage>
        <taxon>Bacteria</taxon>
        <taxon>Pseudomonadati</taxon>
        <taxon>Pseudomonadota</taxon>
        <taxon>Betaproteobacteria</taxon>
        <taxon>Burkholderiales</taxon>
        <taxon>Comamonadaceae</taxon>
        <taxon>Variovorax</taxon>
    </lineage>
</organism>
<reference evidence="1 2" key="1">
    <citation type="submission" date="2015-03" db="EMBL/GenBank/DDBJ databases">
        <title>Genome sequence of Variovorax paradoxus TBEA6.</title>
        <authorList>
            <person name="Poehlein A."/>
            <person name="Schuldes J."/>
            <person name="Wuebbeler J.H."/>
            <person name="Hiessl S."/>
            <person name="Steinbuechel A."/>
            <person name="Daniel R."/>
        </authorList>
    </citation>
    <scope>NUCLEOTIDE SEQUENCE [LARGE SCALE GENOMIC DNA]</scope>
    <source>
        <strain evidence="1 2">TBEA6</strain>
    </source>
</reference>
<dbReference type="SUPFAM" id="SSF88723">
    <property type="entry name" value="PIN domain-like"/>
    <property type="match status" value="1"/>
</dbReference>
<keyword evidence="2" id="KW-1185">Reference proteome</keyword>
<gene>
    <name evidence="1" type="ORF">VPARA_11730</name>
</gene>
<dbReference type="Proteomes" id="UP000035170">
    <property type="component" value="Unassembled WGS sequence"/>
</dbReference>